<sequence>MASLAAARYVPSDPKTCYKDQLNMKRDLEQSEAKFDLSPRIPMGGSIARRFTGRRKPCLDCCEASALFCHSGCRARFSGAGDVFWLLAACQSGCSAWETGCVAACYNFPE</sequence>
<evidence type="ECO:0000313" key="1">
    <source>
        <dbReference type="EMBL" id="KAG5933882.1"/>
    </source>
</evidence>
<comment type="caution">
    <text evidence="1">The sequence shown here is derived from an EMBL/GenBank/DDBJ whole genome shotgun (WGS) entry which is preliminary data.</text>
</comment>
<dbReference type="EMBL" id="SRPO01000343">
    <property type="protein sequence ID" value="KAG5933882.1"/>
    <property type="molecule type" value="Genomic_DNA"/>
</dbReference>
<organism evidence="1 2">
    <name type="scientific">Claviceps pazoutovae</name>
    <dbReference type="NCBI Taxonomy" id="1649127"/>
    <lineage>
        <taxon>Eukaryota</taxon>
        <taxon>Fungi</taxon>
        <taxon>Dikarya</taxon>
        <taxon>Ascomycota</taxon>
        <taxon>Pezizomycotina</taxon>
        <taxon>Sordariomycetes</taxon>
        <taxon>Hypocreomycetidae</taxon>
        <taxon>Hypocreales</taxon>
        <taxon>Clavicipitaceae</taxon>
        <taxon>Claviceps</taxon>
    </lineage>
</organism>
<evidence type="ECO:0000313" key="2">
    <source>
        <dbReference type="Proteomes" id="UP000706124"/>
    </source>
</evidence>
<dbReference type="OrthoDB" id="4944613at2759"/>
<proteinExistence type="predicted"/>
<dbReference type="Proteomes" id="UP000706124">
    <property type="component" value="Unassembled WGS sequence"/>
</dbReference>
<keyword evidence="2" id="KW-1185">Reference proteome</keyword>
<accession>A0A9P7M8Y6</accession>
<dbReference type="AlphaFoldDB" id="A0A9P7M8Y6"/>
<name>A0A9P7M8Y6_9HYPO</name>
<gene>
    <name evidence="1" type="ORF">E4U60_004236</name>
</gene>
<protein>
    <submittedName>
        <fullName evidence="1">Uncharacterized protein</fullName>
    </submittedName>
</protein>
<reference evidence="1 2" key="1">
    <citation type="journal article" date="2020" name="bioRxiv">
        <title>Whole genome comparisons of ergot fungi reveals the divergence and evolution of species within the genus Claviceps are the result of varying mechanisms driving genome evolution and host range expansion.</title>
        <authorList>
            <person name="Wyka S.A."/>
            <person name="Mondo S.J."/>
            <person name="Liu M."/>
            <person name="Dettman J."/>
            <person name="Nalam V."/>
            <person name="Broders K.D."/>
        </authorList>
    </citation>
    <scope>NUCLEOTIDE SEQUENCE [LARGE SCALE GENOMIC DNA]</scope>
    <source>
        <strain evidence="1 2">CCC 1485</strain>
    </source>
</reference>